<comment type="caution">
    <text evidence="2">The sequence shown here is derived from an EMBL/GenBank/DDBJ whole genome shotgun (WGS) entry which is preliminary data.</text>
</comment>
<dbReference type="Pfam" id="PF00560">
    <property type="entry name" value="LRR_1"/>
    <property type="match status" value="2"/>
</dbReference>
<dbReference type="InterPro" id="IPR053211">
    <property type="entry name" value="DNA_repair-toleration"/>
</dbReference>
<organism evidence="2">
    <name type="scientific">Hexamita inflata</name>
    <dbReference type="NCBI Taxonomy" id="28002"/>
    <lineage>
        <taxon>Eukaryota</taxon>
        <taxon>Metamonada</taxon>
        <taxon>Diplomonadida</taxon>
        <taxon>Hexamitidae</taxon>
        <taxon>Hexamitinae</taxon>
        <taxon>Hexamita</taxon>
    </lineage>
</organism>
<reference evidence="2" key="1">
    <citation type="submission" date="2023-06" db="EMBL/GenBank/DDBJ databases">
        <authorList>
            <person name="Kurt Z."/>
        </authorList>
    </citation>
    <scope>NUCLEOTIDE SEQUENCE</scope>
</reference>
<accession>A0AA86QBR9</accession>
<keyword evidence="1" id="KW-0732">Signal</keyword>
<protein>
    <submittedName>
        <fullName evidence="2">Cyst wall protein C</fullName>
    </submittedName>
    <submittedName>
        <fullName evidence="3">Cyst_wall protein C</fullName>
    </submittedName>
</protein>
<evidence type="ECO:0000313" key="3">
    <source>
        <dbReference type="EMBL" id="CAL6113300.1"/>
    </source>
</evidence>
<dbReference type="Proteomes" id="UP001642409">
    <property type="component" value="Unassembled WGS sequence"/>
</dbReference>
<dbReference type="InterPro" id="IPR001611">
    <property type="entry name" value="Leu-rich_rpt"/>
</dbReference>
<dbReference type="SUPFAM" id="SSF52058">
    <property type="entry name" value="L domain-like"/>
    <property type="match status" value="1"/>
</dbReference>
<dbReference type="AlphaFoldDB" id="A0AA86QBR9"/>
<evidence type="ECO:0000256" key="1">
    <source>
        <dbReference type="ARBA" id="ARBA00022729"/>
    </source>
</evidence>
<sequence length="234" mass="26413">MMHFLFSIQLCSSYADSLFDIYVQTDGLSWDKGFNWFMSDDVCDFEGVSCSNGIVIGLDFTDFGLSGMLPDSIACFPGLKSFIASNNSLLLFPEQLCTYSDSLQYIQLSHANLNGRVPECICQLQFLQYFSIDNNQLIGQIPLCISSIQNLKEFIGTCNKFSGKMMGIVGPELENYFINCQKDIQCEEREGVVVMCGLGGNQLDYYTQECRMCSYNCPHTQEITMCGKYFFIPK</sequence>
<evidence type="ECO:0000313" key="2">
    <source>
        <dbReference type="EMBL" id="CAI9953182.1"/>
    </source>
</evidence>
<dbReference type="PANTHER" id="PTHR48060:SF21">
    <property type="entry name" value="L DOMAIN-LIKE PROTEIN"/>
    <property type="match status" value="1"/>
</dbReference>
<evidence type="ECO:0000313" key="4">
    <source>
        <dbReference type="Proteomes" id="UP001642409"/>
    </source>
</evidence>
<dbReference type="PANTHER" id="PTHR48060">
    <property type="entry name" value="DNA DAMAGE-REPAIR/TOLERATION PROTEIN DRT100"/>
    <property type="match status" value="1"/>
</dbReference>
<dbReference type="EMBL" id="CAXDID020000761">
    <property type="protein sequence ID" value="CAL6113300.1"/>
    <property type="molecule type" value="Genomic_DNA"/>
</dbReference>
<name>A0AA86QBR9_9EUKA</name>
<dbReference type="EMBL" id="CATOUU010000837">
    <property type="protein sequence ID" value="CAI9953182.1"/>
    <property type="molecule type" value="Genomic_DNA"/>
</dbReference>
<keyword evidence="4" id="KW-1185">Reference proteome</keyword>
<gene>
    <name evidence="2" type="ORF">HINF_LOCUS40827</name>
    <name evidence="3" type="ORF">HINF_LOCUS77443</name>
</gene>
<proteinExistence type="predicted"/>
<dbReference type="InterPro" id="IPR032675">
    <property type="entry name" value="LRR_dom_sf"/>
</dbReference>
<reference evidence="3 4" key="2">
    <citation type="submission" date="2024-07" db="EMBL/GenBank/DDBJ databases">
        <authorList>
            <person name="Akdeniz Z."/>
        </authorList>
    </citation>
    <scope>NUCLEOTIDE SEQUENCE [LARGE SCALE GENOMIC DNA]</scope>
</reference>
<dbReference type="Gene3D" id="3.80.10.10">
    <property type="entry name" value="Ribonuclease Inhibitor"/>
    <property type="match status" value="1"/>
</dbReference>